<keyword evidence="3" id="KW-1185">Reference proteome</keyword>
<organism evidence="2 3">
    <name type="scientific">Gymnopilus junonius</name>
    <name type="common">Spectacular rustgill mushroom</name>
    <name type="synonym">Gymnopilus spectabilis subsp. junonius</name>
    <dbReference type="NCBI Taxonomy" id="109634"/>
    <lineage>
        <taxon>Eukaryota</taxon>
        <taxon>Fungi</taxon>
        <taxon>Dikarya</taxon>
        <taxon>Basidiomycota</taxon>
        <taxon>Agaricomycotina</taxon>
        <taxon>Agaricomycetes</taxon>
        <taxon>Agaricomycetidae</taxon>
        <taxon>Agaricales</taxon>
        <taxon>Agaricineae</taxon>
        <taxon>Hymenogastraceae</taxon>
        <taxon>Gymnopilus</taxon>
    </lineage>
</organism>
<reference evidence="2" key="1">
    <citation type="submission" date="2020-11" db="EMBL/GenBank/DDBJ databases">
        <authorList>
            <consortium name="DOE Joint Genome Institute"/>
            <person name="Ahrendt S."/>
            <person name="Riley R."/>
            <person name="Andreopoulos W."/>
            <person name="LaButti K."/>
            <person name="Pangilinan J."/>
            <person name="Ruiz-duenas F.J."/>
            <person name="Barrasa J.M."/>
            <person name="Sanchez-Garcia M."/>
            <person name="Camarero S."/>
            <person name="Miyauchi S."/>
            <person name="Serrano A."/>
            <person name="Linde D."/>
            <person name="Babiker R."/>
            <person name="Drula E."/>
            <person name="Ayuso-Fernandez I."/>
            <person name="Pacheco R."/>
            <person name="Padilla G."/>
            <person name="Ferreira P."/>
            <person name="Barriuso J."/>
            <person name="Kellner H."/>
            <person name="Castanera R."/>
            <person name="Alfaro M."/>
            <person name="Ramirez L."/>
            <person name="Pisabarro A.G."/>
            <person name="Kuo A."/>
            <person name="Tritt A."/>
            <person name="Lipzen A."/>
            <person name="He G."/>
            <person name="Yan M."/>
            <person name="Ng V."/>
            <person name="Cullen D."/>
            <person name="Martin F."/>
            <person name="Rosso M.-N."/>
            <person name="Henrissat B."/>
            <person name="Hibbett D."/>
            <person name="Martinez A.T."/>
            <person name="Grigoriev I.V."/>
        </authorList>
    </citation>
    <scope>NUCLEOTIDE SEQUENCE</scope>
    <source>
        <strain evidence="2">AH 44721</strain>
    </source>
</reference>
<protein>
    <submittedName>
        <fullName evidence="2">Uncharacterized protein</fullName>
    </submittedName>
</protein>
<dbReference type="Proteomes" id="UP000724874">
    <property type="component" value="Unassembled WGS sequence"/>
</dbReference>
<feature type="compositionally biased region" description="Basic residues" evidence="1">
    <location>
        <begin position="361"/>
        <end position="373"/>
    </location>
</feature>
<feature type="compositionally biased region" description="Basic and acidic residues" evidence="1">
    <location>
        <begin position="381"/>
        <end position="399"/>
    </location>
</feature>
<feature type="compositionally biased region" description="Low complexity" evidence="1">
    <location>
        <begin position="139"/>
        <end position="155"/>
    </location>
</feature>
<sequence length="399" mass="45438">MADANQVWPDQSNTVDMVDRGKILLYHSADSPHNVKITHVKPLWWISVKDISECPTIKAVIKQAAKDSLPMQTNSKLFFYVYHNDEQDWTRYGTYTQVMAFAEDEDIDAPWFRDPDGKNIVCVLATTFDIGTLFMAPSTTQPQSTSTHLHASTSSDANQESGLRTASASGNLSSDKERLIEYFGIPRHLIGTKNQGLRVNWEKYSACVTAINQAQHLYSAGKWPSNFPRYNQDLIIELIVGRSHWHGSYRLMRAVADHHPNMVHWLELEHSTPEEDKKAWGVSIPPITKIGWPELERYLRNHGTYPISRSQNPQPVASSSHHHQSPSPCHRSLSQSPSPHHYQSSSVMHHSQHRQSSSRSHSIHHNSHSHSHRRESPSPSHSHERPSKSSYKGKEPMRR</sequence>
<dbReference type="EMBL" id="JADNYJ010000438">
    <property type="protein sequence ID" value="KAF8869477.1"/>
    <property type="molecule type" value="Genomic_DNA"/>
</dbReference>
<feature type="compositionally biased region" description="Low complexity" evidence="1">
    <location>
        <begin position="313"/>
        <end position="360"/>
    </location>
</feature>
<feature type="region of interest" description="Disordered" evidence="1">
    <location>
        <begin position="304"/>
        <end position="399"/>
    </location>
</feature>
<accession>A0A9P5N6P6</accession>
<feature type="region of interest" description="Disordered" evidence="1">
    <location>
        <begin position="139"/>
        <end position="170"/>
    </location>
</feature>
<name>A0A9P5N6P6_GYMJU</name>
<proteinExistence type="predicted"/>
<feature type="compositionally biased region" description="Polar residues" evidence="1">
    <location>
        <begin position="156"/>
        <end position="170"/>
    </location>
</feature>
<dbReference type="OrthoDB" id="3070904at2759"/>
<comment type="caution">
    <text evidence="2">The sequence shown here is derived from an EMBL/GenBank/DDBJ whole genome shotgun (WGS) entry which is preliminary data.</text>
</comment>
<dbReference type="AlphaFoldDB" id="A0A9P5N6P6"/>
<evidence type="ECO:0000313" key="3">
    <source>
        <dbReference type="Proteomes" id="UP000724874"/>
    </source>
</evidence>
<evidence type="ECO:0000256" key="1">
    <source>
        <dbReference type="SAM" id="MobiDB-lite"/>
    </source>
</evidence>
<gene>
    <name evidence="2" type="ORF">CPB84DRAFT_1856303</name>
</gene>
<evidence type="ECO:0000313" key="2">
    <source>
        <dbReference type="EMBL" id="KAF8869477.1"/>
    </source>
</evidence>